<feature type="transmembrane region" description="Helical" evidence="2">
    <location>
        <begin position="776"/>
        <end position="799"/>
    </location>
</feature>
<evidence type="ECO:0000256" key="1">
    <source>
        <dbReference type="ARBA" id="ARBA00005585"/>
    </source>
</evidence>
<dbReference type="OMA" id="MWHITFF"/>
<evidence type="ECO:0000256" key="2">
    <source>
        <dbReference type="SAM" id="Phobius"/>
    </source>
</evidence>
<feature type="domain" description="SSD" evidence="4">
    <location>
        <begin position="690"/>
        <end position="798"/>
    </location>
</feature>
<dbReference type="Gramene" id="ABO99907">
    <property type="protein sequence ID" value="ABO99907"/>
    <property type="gene ID" value="OSTLU_27841"/>
</dbReference>
<dbReference type="PANTHER" id="PTHR10796">
    <property type="entry name" value="PATCHED-RELATED"/>
    <property type="match status" value="1"/>
</dbReference>
<feature type="transmembrane region" description="Helical" evidence="2">
    <location>
        <begin position="677"/>
        <end position="697"/>
    </location>
</feature>
<comment type="similarity">
    <text evidence="1">Belongs to the patched family.</text>
</comment>
<organism evidence="5 6">
    <name type="scientific">Ostreococcus lucimarinus (strain CCE9901)</name>
    <dbReference type="NCBI Taxonomy" id="436017"/>
    <lineage>
        <taxon>Eukaryota</taxon>
        <taxon>Viridiplantae</taxon>
        <taxon>Chlorophyta</taxon>
        <taxon>Mamiellophyceae</taxon>
        <taxon>Mamiellales</taxon>
        <taxon>Bathycoccaceae</taxon>
        <taxon>Ostreococcus</taxon>
    </lineage>
</organism>
<dbReference type="PROSITE" id="PS50156">
    <property type="entry name" value="SSD"/>
    <property type="match status" value="2"/>
</dbReference>
<dbReference type="SUPFAM" id="SSF82866">
    <property type="entry name" value="Multidrug efflux transporter AcrB transmembrane domain"/>
    <property type="match status" value="2"/>
</dbReference>
<evidence type="ECO:0000313" key="5">
    <source>
        <dbReference type="EMBL" id="ABO99907.1"/>
    </source>
</evidence>
<dbReference type="Proteomes" id="UP000001568">
    <property type="component" value="Chromosome 15"/>
</dbReference>
<keyword evidence="2" id="KW-0812">Transmembrane</keyword>
<evidence type="ECO:0000256" key="3">
    <source>
        <dbReference type="SAM" id="SignalP"/>
    </source>
</evidence>
<reference evidence="5 6" key="1">
    <citation type="journal article" date="2007" name="Proc. Natl. Acad. Sci. U.S.A.">
        <title>The tiny eukaryote Ostreococcus provides genomic insights into the paradox of plankton speciation.</title>
        <authorList>
            <person name="Palenik B."/>
            <person name="Grimwood J."/>
            <person name="Aerts A."/>
            <person name="Rouze P."/>
            <person name="Salamov A."/>
            <person name="Putnam N."/>
            <person name="Dupont C."/>
            <person name="Jorgensen R."/>
            <person name="Derelle E."/>
            <person name="Rombauts S."/>
            <person name="Zhou K."/>
            <person name="Otillar R."/>
            <person name="Merchant S.S."/>
            <person name="Podell S."/>
            <person name="Gaasterland T."/>
            <person name="Napoli C."/>
            <person name="Gendler K."/>
            <person name="Manuell A."/>
            <person name="Tai V."/>
            <person name="Vallon O."/>
            <person name="Piganeau G."/>
            <person name="Jancek S."/>
            <person name="Heijde M."/>
            <person name="Jabbari K."/>
            <person name="Bowler C."/>
            <person name="Lohr M."/>
            <person name="Robbens S."/>
            <person name="Werner G."/>
            <person name="Dubchak I."/>
            <person name="Pazour G.J."/>
            <person name="Ren Q."/>
            <person name="Paulsen I."/>
            <person name="Delwiche C."/>
            <person name="Schmutz J."/>
            <person name="Rokhsar D."/>
            <person name="Van de Peer Y."/>
            <person name="Moreau H."/>
            <person name="Grigoriev I.V."/>
        </authorList>
    </citation>
    <scope>NUCLEOTIDE SEQUENCE [LARGE SCALE GENOMIC DNA]</scope>
    <source>
        <strain evidence="5 6">CCE9901</strain>
    </source>
</reference>
<dbReference type="InterPro" id="IPR000731">
    <property type="entry name" value="SSD"/>
</dbReference>
<dbReference type="eggNOG" id="KOG1934">
    <property type="taxonomic scope" value="Eukaryota"/>
</dbReference>
<dbReference type="InterPro" id="IPR053958">
    <property type="entry name" value="HMGCR/SNAP/NPC1-like_SSD"/>
</dbReference>
<dbReference type="EMBL" id="CP000595">
    <property type="protein sequence ID" value="ABO99907.1"/>
    <property type="molecule type" value="Genomic_DNA"/>
</dbReference>
<gene>
    <name evidence="5" type="ORF">OSTLU_27841</name>
</gene>
<dbReference type="Pfam" id="PF12349">
    <property type="entry name" value="Sterol-sensing"/>
    <property type="match status" value="1"/>
</dbReference>
<feature type="transmembrane region" description="Helical" evidence="2">
    <location>
        <begin position="297"/>
        <end position="315"/>
    </location>
</feature>
<feature type="transmembrane region" description="Helical" evidence="2">
    <location>
        <begin position="650"/>
        <end position="670"/>
    </location>
</feature>
<feature type="transmembrane region" description="Helical" evidence="2">
    <location>
        <begin position="744"/>
        <end position="764"/>
    </location>
</feature>
<feature type="transmembrane region" description="Helical" evidence="2">
    <location>
        <begin position="703"/>
        <end position="723"/>
    </location>
</feature>
<dbReference type="RefSeq" id="XP_001421614.1">
    <property type="nucleotide sequence ID" value="XM_001421577.1"/>
</dbReference>
<dbReference type="OrthoDB" id="6510177at2759"/>
<feature type="transmembrane region" description="Helical" evidence="2">
    <location>
        <begin position="266"/>
        <end position="291"/>
    </location>
</feature>
<evidence type="ECO:0000259" key="4">
    <source>
        <dbReference type="PROSITE" id="PS50156"/>
    </source>
</evidence>
<keyword evidence="2" id="KW-0472">Membrane</keyword>
<keyword evidence="6" id="KW-1185">Reference proteome</keyword>
<name>A4S8G2_OSTLU</name>
<feature type="transmembrane region" description="Helical" evidence="2">
    <location>
        <begin position="336"/>
        <end position="356"/>
    </location>
</feature>
<dbReference type="KEGG" id="olu:OSTLU_27841"/>
<dbReference type="GO" id="GO:0016020">
    <property type="term" value="C:membrane"/>
    <property type="evidence" value="ECO:0007669"/>
    <property type="project" value="TreeGrafter"/>
</dbReference>
<dbReference type="InterPro" id="IPR051697">
    <property type="entry name" value="Patched_domain-protein"/>
</dbReference>
<evidence type="ECO:0000313" key="6">
    <source>
        <dbReference type="Proteomes" id="UP000001568"/>
    </source>
</evidence>
<dbReference type="GeneID" id="5005652"/>
<dbReference type="HOGENOM" id="CLU_002359_4_0_1"/>
<accession>A4S8G2</accession>
<feature type="transmembrane region" description="Helical" evidence="2">
    <location>
        <begin position="368"/>
        <end position="391"/>
    </location>
</feature>
<dbReference type="Gene3D" id="1.20.1640.10">
    <property type="entry name" value="Multidrug efflux transporter AcrB transmembrane domain"/>
    <property type="match status" value="2"/>
</dbReference>
<feature type="signal peptide" evidence="3">
    <location>
        <begin position="1"/>
        <end position="16"/>
    </location>
</feature>
<keyword evidence="2" id="KW-1133">Transmembrane helix</keyword>
<keyword evidence="3" id="KW-0732">Signal</keyword>
<proteinExistence type="inferred from homology"/>
<dbReference type="AlphaFoldDB" id="A4S8G2"/>
<feature type="domain" description="SSD" evidence="4">
    <location>
        <begin position="232"/>
        <end position="391"/>
    </location>
</feature>
<feature type="transmembrane region" description="Helical" evidence="2">
    <location>
        <begin position="236"/>
        <end position="254"/>
    </location>
</feature>
<dbReference type="PANTHER" id="PTHR10796:SF92">
    <property type="entry name" value="PATCHED-RELATED, ISOFORM A"/>
    <property type="match status" value="1"/>
</dbReference>
<protein>
    <submittedName>
        <fullName evidence="5">RND family transporter: Niemann-Pick type C1 disease protein-like protein</fullName>
    </submittedName>
</protein>
<feature type="chain" id="PRO_5002673118" evidence="3">
    <location>
        <begin position="17"/>
        <end position="808"/>
    </location>
</feature>
<sequence length="808" mass="87381">MLCSMLFCILCAVGLGAPGLKNEKRGDKLWVPTDTPAQGDKNYVDANFGSETRFAQVILRSTTNGANVLTPTGLAALENVAARVRNANIAWEGATYTYAQHCYKMGATCYEKSVLNAFANATAYGSQSLIDAALSASPLTSENPNDGSTVLLKNVAGGITMTGAVPSASAISLTYLFKNNDVLRNGDYVDEKGDAFDSVVLDIFANPPSGFSASYVTERSFSDEFGSTIQSDLQKLQIALFLILAYAALTLSKWNMGCVGSRVGVTLAGIVSIGMAIASAYGIGAYCGLFFSPLMNVLPFLLLGIGVDDMFVIVNSYDNTEARVDPVERMGRSLRVAGMSITVTSATDVIAFLIGSSTSLPALKNFCFYAALGIFFDYLYQITFFTAFLSIDERRKSENKADCFFCLDCPPEACCVCCTPKKMPKSLLQIALGDGLGKQLGKKPVKIFVLAFFSAITVGGIIGSTKMQVDADVNNFIPDGSYLKNWFADTDAYFTEYGDAVEIYSKSTLDLTTEDSILRAATAAFTANPYVINESVRSWVDDFYTYHTTTNGVTVTSLNYIPSLKTWLSTAAGSQYKNDVVFDDETSPTAIVSTRIHGNHIKTDKSNVNVQAMDTLRAAINAVSGNNGRIFAFGSQWLNYEQYKSITSEAIRNISITLAACFVIIAMLVIEIKTVVSVSLALTMIFVNIVGYMHFWGLTIDSVTVIMLVIALGLAVDYSAHIGRAYLEKTGTPDERIVRTLQDMGVAVWNGAMSTFMAVLILGSSDSYVFQTFFKQLFLCIVLGLMHGLIFLPVVLSMLRPAAYAEAT</sequence>